<keyword evidence="2" id="KW-1185">Reference proteome</keyword>
<name>A0ACC3NVY5_9PEZI</name>
<reference evidence="1" key="1">
    <citation type="submission" date="2023-07" db="EMBL/GenBank/DDBJ databases">
        <title>Black Yeasts Isolated from many extreme environments.</title>
        <authorList>
            <person name="Coleine C."/>
            <person name="Stajich J.E."/>
            <person name="Selbmann L."/>
        </authorList>
    </citation>
    <scope>NUCLEOTIDE SEQUENCE</scope>
    <source>
        <strain evidence="1">CCFEE 5714</strain>
    </source>
</reference>
<evidence type="ECO:0000313" key="2">
    <source>
        <dbReference type="Proteomes" id="UP001281147"/>
    </source>
</evidence>
<organism evidence="1 2">
    <name type="scientific">Vermiconidia calcicola</name>
    <dbReference type="NCBI Taxonomy" id="1690605"/>
    <lineage>
        <taxon>Eukaryota</taxon>
        <taxon>Fungi</taxon>
        <taxon>Dikarya</taxon>
        <taxon>Ascomycota</taxon>
        <taxon>Pezizomycotina</taxon>
        <taxon>Dothideomycetes</taxon>
        <taxon>Dothideomycetidae</taxon>
        <taxon>Mycosphaerellales</taxon>
        <taxon>Extremaceae</taxon>
        <taxon>Vermiconidia</taxon>
    </lineage>
</organism>
<dbReference type="EMBL" id="JAUTXU010000007">
    <property type="protein sequence ID" value="KAK3723917.1"/>
    <property type="molecule type" value="Genomic_DNA"/>
</dbReference>
<accession>A0ACC3NVY5</accession>
<proteinExistence type="predicted"/>
<sequence>MSKSIVEYSYGIPPGHRNVESNKPNKAKCESTNLNTKAFIELAQDKDAEIAEWQSNFLDIARDKALIKLRPREFSRYKRDYKKYLAELQLEKKCFERWEAERQQARVKAYRSYLNALAQAEKDRAQLSDLMLTTLPMEILLQILAHLACQESERSIYNVRPIKQESQKILELLAYFPSIEIRGGHSSLCQLLEPFTQEAILRNIKIGFEPHFPTPTHPYRVPYQPGFDCYLRQIRVLSLHFRGGVVPD</sequence>
<comment type="caution">
    <text evidence="1">The sequence shown here is derived from an EMBL/GenBank/DDBJ whole genome shotgun (WGS) entry which is preliminary data.</text>
</comment>
<evidence type="ECO:0000313" key="1">
    <source>
        <dbReference type="EMBL" id="KAK3723917.1"/>
    </source>
</evidence>
<protein>
    <submittedName>
        <fullName evidence="1">Uncharacterized protein</fullName>
    </submittedName>
</protein>
<dbReference type="Proteomes" id="UP001281147">
    <property type="component" value="Unassembled WGS sequence"/>
</dbReference>
<gene>
    <name evidence="1" type="ORF">LTR37_001401</name>
</gene>